<dbReference type="PANTHER" id="PTHR21847:SF1">
    <property type="entry name" value="EF-HAND CALCIUM-BINDING DOMAIN-CONTAINING PROTEIN 10"/>
    <property type="match status" value="1"/>
</dbReference>
<gene>
    <name evidence="1" type="primary">PmlGA01_120045700</name>
    <name evidence="1" type="ORF">PMLGA01_120045700</name>
</gene>
<dbReference type="AlphaFoldDB" id="A0A1C3L169"/>
<dbReference type="EMBL" id="LT594500">
    <property type="protein sequence ID" value="SBT80291.1"/>
    <property type="molecule type" value="Genomic_DNA"/>
</dbReference>
<name>A0A1C3L169_PLAMA</name>
<accession>A0A1C3L169</accession>
<dbReference type="PANTHER" id="PTHR21847">
    <property type="entry name" value="EF-HAND CALCIUM-BINDING DOMAIN-CONTAINING PROTEIN 10"/>
    <property type="match status" value="1"/>
</dbReference>
<dbReference type="Proteomes" id="UP000219799">
    <property type="component" value="Chromosome 12"/>
</dbReference>
<proteinExistence type="predicted"/>
<organism evidence="1 2">
    <name type="scientific">Plasmodium malariae</name>
    <dbReference type="NCBI Taxonomy" id="5858"/>
    <lineage>
        <taxon>Eukaryota</taxon>
        <taxon>Sar</taxon>
        <taxon>Alveolata</taxon>
        <taxon>Apicomplexa</taxon>
        <taxon>Aconoidasida</taxon>
        <taxon>Haemosporida</taxon>
        <taxon>Plasmodiidae</taxon>
        <taxon>Plasmodium</taxon>
        <taxon>Plasmodium (Plasmodium)</taxon>
    </lineage>
</organism>
<protein>
    <submittedName>
        <fullName evidence="1">Uncharacterized protein</fullName>
    </submittedName>
</protein>
<dbReference type="VEuPathDB" id="PlasmoDB:PmUG01_12052100"/>
<dbReference type="InterPro" id="IPR039879">
    <property type="entry name" value="EFC10"/>
</dbReference>
<sequence>MSEDLEYIRGKKIIEILEGLLGYVYYRKPKNIVEFIIEELKKLEKEKEIKRVFDEEDIIAMYNFLNLENNKYITKDKCILGLNQFVLNNKQREYMENIRIANDVDFEIFKSYAEKIMNI</sequence>
<evidence type="ECO:0000313" key="2">
    <source>
        <dbReference type="Proteomes" id="UP000219799"/>
    </source>
</evidence>
<reference evidence="1 2" key="1">
    <citation type="submission" date="2016-06" db="EMBL/GenBank/DDBJ databases">
        <authorList>
            <consortium name="Pathogen Informatics"/>
        </authorList>
    </citation>
    <scope>NUCLEOTIDE SEQUENCE [LARGE SCALE GENOMIC DNA]</scope>
    <source>
        <strain evidence="1">PmlGA01</strain>
    </source>
</reference>
<evidence type="ECO:0000313" key="1">
    <source>
        <dbReference type="EMBL" id="SBT80291.1"/>
    </source>
</evidence>